<feature type="modified residue" description="4-aspartylphosphate" evidence="6">
    <location>
        <position position="51"/>
    </location>
</feature>
<keyword evidence="5" id="KW-0804">Transcription</keyword>
<keyword evidence="11" id="KW-1185">Reference proteome</keyword>
<dbReference type="InterPro" id="IPR039420">
    <property type="entry name" value="WalR-like"/>
</dbReference>
<dbReference type="PANTHER" id="PTHR48111:SF28">
    <property type="entry name" value="TRANSCRIPTIONAL REGULATORY PROTEIN TCRX-RELATED"/>
    <property type="match status" value="1"/>
</dbReference>
<dbReference type="Gene3D" id="1.10.10.10">
    <property type="entry name" value="Winged helix-like DNA-binding domain superfamily/Winged helix DNA-binding domain"/>
    <property type="match status" value="1"/>
</dbReference>
<dbReference type="GO" id="GO:0032993">
    <property type="term" value="C:protein-DNA complex"/>
    <property type="evidence" value="ECO:0007669"/>
    <property type="project" value="TreeGrafter"/>
</dbReference>
<reference evidence="10 11" key="1">
    <citation type="submission" date="2018-11" db="EMBL/GenBank/DDBJ databases">
        <title>Draft genome sequence of Gordonia sp. RS15-1S isolated from rice stems.</title>
        <authorList>
            <person name="Muangham S."/>
        </authorList>
    </citation>
    <scope>NUCLEOTIDE SEQUENCE [LARGE SCALE GENOMIC DNA]</scope>
    <source>
        <strain evidence="10 11">RS15-1S</strain>
    </source>
</reference>
<feature type="domain" description="OmpR/PhoB-type" evidence="9">
    <location>
        <begin position="124"/>
        <end position="222"/>
    </location>
</feature>
<dbReference type="SMART" id="SM00448">
    <property type="entry name" value="REC"/>
    <property type="match status" value="1"/>
</dbReference>
<gene>
    <name evidence="10" type="ORF">EF294_18650</name>
</gene>
<evidence type="ECO:0000313" key="10">
    <source>
        <dbReference type="EMBL" id="RPA57288.1"/>
    </source>
</evidence>
<dbReference type="EMBL" id="RKMH01000017">
    <property type="protein sequence ID" value="RPA57288.1"/>
    <property type="molecule type" value="Genomic_DNA"/>
</dbReference>
<dbReference type="InterPro" id="IPR001789">
    <property type="entry name" value="Sig_transdc_resp-reg_receiver"/>
</dbReference>
<dbReference type="PROSITE" id="PS51755">
    <property type="entry name" value="OMPR_PHOB"/>
    <property type="match status" value="1"/>
</dbReference>
<dbReference type="Pfam" id="PF00072">
    <property type="entry name" value="Response_reg"/>
    <property type="match status" value="1"/>
</dbReference>
<evidence type="ECO:0000259" key="9">
    <source>
        <dbReference type="PROSITE" id="PS51755"/>
    </source>
</evidence>
<dbReference type="GO" id="GO:0006355">
    <property type="term" value="P:regulation of DNA-templated transcription"/>
    <property type="evidence" value="ECO:0007669"/>
    <property type="project" value="InterPro"/>
</dbReference>
<keyword evidence="3" id="KW-0805">Transcription regulation</keyword>
<dbReference type="SUPFAM" id="SSF52172">
    <property type="entry name" value="CheY-like"/>
    <property type="match status" value="1"/>
</dbReference>
<dbReference type="FunFam" id="3.40.50.2300:FF:000001">
    <property type="entry name" value="DNA-binding response regulator PhoB"/>
    <property type="match status" value="1"/>
</dbReference>
<evidence type="ECO:0000256" key="7">
    <source>
        <dbReference type="PROSITE-ProRule" id="PRU01091"/>
    </source>
</evidence>
<evidence type="ECO:0000256" key="3">
    <source>
        <dbReference type="ARBA" id="ARBA00023015"/>
    </source>
</evidence>
<dbReference type="GO" id="GO:0000156">
    <property type="term" value="F:phosphorelay response regulator activity"/>
    <property type="evidence" value="ECO:0007669"/>
    <property type="project" value="TreeGrafter"/>
</dbReference>
<dbReference type="Gene3D" id="3.40.50.2300">
    <property type="match status" value="1"/>
</dbReference>
<evidence type="ECO:0000259" key="8">
    <source>
        <dbReference type="PROSITE" id="PS50110"/>
    </source>
</evidence>
<dbReference type="CDD" id="cd00383">
    <property type="entry name" value="trans_reg_C"/>
    <property type="match status" value="1"/>
</dbReference>
<evidence type="ECO:0000256" key="5">
    <source>
        <dbReference type="ARBA" id="ARBA00023163"/>
    </source>
</evidence>
<dbReference type="InterPro" id="IPR036388">
    <property type="entry name" value="WH-like_DNA-bd_sf"/>
</dbReference>
<comment type="caution">
    <text evidence="10">The sequence shown here is derived from an EMBL/GenBank/DDBJ whole genome shotgun (WGS) entry which is preliminary data.</text>
</comment>
<dbReference type="RefSeq" id="WP_123932414.1">
    <property type="nucleotide sequence ID" value="NZ_JBPSDP010000018.1"/>
</dbReference>
<dbReference type="InterPro" id="IPR001867">
    <property type="entry name" value="OmpR/PhoB-type_DNA-bd"/>
</dbReference>
<dbReference type="AlphaFoldDB" id="A0A3N4G5B5"/>
<dbReference type="Proteomes" id="UP000267536">
    <property type="component" value="Unassembled WGS sequence"/>
</dbReference>
<evidence type="ECO:0000313" key="11">
    <source>
        <dbReference type="Proteomes" id="UP000267536"/>
    </source>
</evidence>
<dbReference type="PANTHER" id="PTHR48111">
    <property type="entry name" value="REGULATOR OF RPOS"/>
    <property type="match status" value="1"/>
</dbReference>
<feature type="domain" description="Response regulatory" evidence="8">
    <location>
        <begin position="2"/>
        <end position="116"/>
    </location>
</feature>
<sequence>MRVLVVDDDANVAETVRRVLATSGWNVTVRDDGVEALAVASAEEFDAIVLDIILPGLNGFEVVRELRRREVWTPVVMLSAKDGEYDQAEALDYGADDYLVKPFSVVVLKARLRAVVRRGGRERPAVLTAGTLSLDPAEREVTRSGQVISLTPREYSVLEHLMRHKGEVISKQSILQSVWDENYAGDDNIVEVYIGYLRRRIDQPFGLLSIETVRGAGYRLRPD</sequence>
<name>A0A3N4G5B5_9ACTN</name>
<dbReference type="Pfam" id="PF00486">
    <property type="entry name" value="Trans_reg_C"/>
    <property type="match status" value="1"/>
</dbReference>
<proteinExistence type="predicted"/>
<keyword evidence="2" id="KW-0902">Two-component regulatory system</keyword>
<protein>
    <submittedName>
        <fullName evidence="10">DNA-binding response regulator</fullName>
    </submittedName>
</protein>
<dbReference type="SMART" id="SM00862">
    <property type="entry name" value="Trans_reg_C"/>
    <property type="match status" value="1"/>
</dbReference>
<feature type="DNA-binding region" description="OmpR/PhoB-type" evidence="7">
    <location>
        <begin position="124"/>
        <end position="222"/>
    </location>
</feature>
<dbReference type="FunFam" id="1.10.10.10:FF:000005">
    <property type="entry name" value="Two-component system response regulator"/>
    <property type="match status" value="1"/>
</dbReference>
<dbReference type="InterPro" id="IPR011006">
    <property type="entry name" value="CheY-like_superfamily"/>
</dbReference>
<evidence type="ECO:0000256" key="2">
    <source>
        <dbReference type="ARBA" id="ARBA00023012"/>
    </source>
</evidence>
<keyword evidence="1 6" id="KW-0597">Phosphoprotein</keyword>
<dbReference type="OrthoDB" id="5242569at2"/>
<organism evidence="10 11">
    <name type="scientific">Gordonia oryzae</name>
    <dbReference type="NCBI Taxonomy" id="2487349"/>
    <lineage>
        <taxon>Bacteria</taxon>
        <taxon>Bacillati</taxon>
        <taxon>Actinomycetota</taxon>
        <taxon>Actinomycetes</taxon>
        <taxon>Mycobacteriales</taxon>
        <taxon>Gordoniaceae</taxon>
        <taxon>Gordonia</taxon>
    </lineage>
</organism>
<dbReference type="PROSITE" id="PS50110">
    <property type="entry name" value="RESPONSE_REGULATORY"/>
    <property type="match status" value="1"/>
</dbReference>
<dbReference type="GO" id="GO:0005829">
    <property type="term" value="C:cytosol"/>
    <property type="evidence" value="ECO:0007669"/>
    <property type="project" value="TreeGrafter"/>
</dbReference>
<accession>A0A3N4G5B5</accession>
<evidence type="ECO:0000256" key="1">
    <source>
        <dbReference type="ARBA" id="ARBA00022553"/>
    </source>
</evidence>
<dbReference type="CDD" id="cd17574">
    <property type="entry name" value="REC_OmpR"/>
    <property type="match status" value="1"/>
</dbReference>
<dbReference type="GO" id="GO:0000976">
    <property type="term" value="F:transcription cis-regulatory region binding"/>
    <property type="evidence" value="ECO:0007669"/>
    <property type="project" value="TreeGrafter"/>
</dbReference>
<evidence type="ECO:0000256" key="6">
    <source>
        <dbReference type="PROSITE-ProRule" id="PRU00169"/>
    </source>
</evidence>
<keyword evidence="4 7" id="KW-0238">DNA-binding</keyword>
<evidence type="ECO:0000256" key="4">
    <source>
        <dbReference type="ARBA" id="ARBA00023125"/>
    </source>
</evidence>